<dbReference type="PANTHER" id="PTHR47360:SF1">
    <property type="entry name" value="ENDOPEPTIDASE NLPC-RELATED"/>
    <property type="match status" value="1"/>
</dbReference>
<evidence type="ECO:0000256" key="6">
    <source>
        <dbReference type="SAM" id="SignalP"/>
    </source>
</evidence>
<dbReference type="PANTHER" id="PTHR47360">
    <property type="entry name" value="MUREIN DD-ENDOPEPTIDASE MEPS/MUREIN LD-CARBOXYPEPTIDASE"/>
    <property type="match status" value="1"/>
</dbReference>
<sequence length="161" mass="18314">MKIYKSFLISTASLFLFACSSFQNDDYAMNYKGQIGDPIMAIAMLSEQQHEWAGTPYVLGGVSRRGVDCSGFVQKTFLDRFNLRLPRSTTEQANYGKHVRKEDIQTGDLIFFKTGRGPNGYHVGIYVKEGKFLHASTRGGVVYSSMNNPYWSKAFWQVRRI</sequence>
<evidence type="ECO:0000256" key="3">
    <source>
        <dbReference type="ARBA" id="ARBA00022729"/>
    </source>
</evidence>
<evidence type="ECO:0000259" key="7">
    <source>
        <dbReference type="PROSITE" id="PS51935"/>
    </source>
</evidence>
<dbReference type="Gene3D" id="3.90.1720.10">
    <property type="entry name" value="endopeptidase domain like (from Nostoc punctiforme)"/>
    <property type="match status" value="1"/>
</dbReference>
<evidence type="ECO:0000313" key="8">
    <source>
        <dbReference type="EMBL" id="KIS35506.1"/>
    </source>
</evidence>
<comment type="similarity">
    <text evidence="1">Belongs to the peptidase C40 family.</text>
</comment>
<protein>
    <submittedName>
        <fullName evidence="8">Putative endopeptidase Spr</fullName>
        <ecNumber evidence="8">3.4.-.-</ecNumber>
    </submittedName>
</protein>
<dbReference type="SUPFAM" id="SSF54001">
    <property type="entry name" value="Cysteine proteinases"/>
    <property type="match status" value="1"/>
</dbReference>
<dbReference type="PROSITE" id="PS51257">
    <property type="entry name" value="PROKAR_LIPOPROTEIN"/>
    <property type="match status" value="1"/>
</dbReference>
<keyword evidence="2" id="KW-0645">Protease</keyword>
<accession>A0A0D0IM29</accession>
<keyword evidence="4 8" id="KW-0378">Hydrolase</keyword>
<evidence type="ECO:0000256" key="2">
    <source>
        <dbReference type="ARBA" id="ARBA00022670"/>
    </source>
</evidence>
<dbReference type="InterPro" id="IPR038765">
    <property type="entry name" value="Papain-like_cys_pep_sf"/>
</dbReference>
<comment type="caution">
    <text evidence="8">The sequence shown here is derived from an EMBL/GenBank/DDBJ whole genome shotgun (WGS) entry which is preliminary data.</text>
</comment>
<dbReference type="GO" id="GO:0008234">
    <property type="term" value="F:cysteine-type peptidase activity"/>
    <property type="evidence" value="ECO:0007669"/>
    <property type="project" value="UniProtKB-KW"/>
</dbReference>
<dbReference type="InterPro" id="IPR052062">
    <property type="entry name" value="Murein_DD/LD_carboxypeptidase"/>
</dbReference>
<dbReference type="Pfam" id="PF00877">
    <property type="entry name" value="NLPC_P60"/>
    <property type="match status" value="1"/>
</dbReference>
<dbReference type="GO" id="GO:0006508">
    <property type="term" value="P:proteolysis"/>
    <property type="evidence" value="ECO:0007669"/>
    <property type="project" value="UniProtKB-KW"/>
</dbReference>
<organism evidence="8 9">
    <name type="scientific">Haemophilus influenzae</name>
    <dbReference type="NCBI Taxonomy" id="727"/>
    <lineage>
        <taxon>Bacteria</taxon>
        <taxon>Pseudomonadati</taxon>
        <taxon>Pseudomonadota</taxon>
        <taxon>Gammaproteobacteria</taxon>
        <taxon>Pasteurellales</taxon>
        <taxon>Pasteurellaceae</taxon>
        <taxon>Haemophilus</taxon>
    </lineage>
</organism>
<dbReference type="EC" id="3.4.-.-" evidence="8"/>
<feature type="domain" description="NlpC/P60" evidence="7">
    <location>
        <begin position="39"/>
        <end position="161"/>
    </location>
</feature>
<feature type="chain" id="PRO_5010414430" evidence="6">
    <location>
        <begin position="24"/>
        <end position="161"/>
    </location>
</feature>
<dbReference type="AlphaFoldDB" id="A0A0D0IM29"/>
<dbReference type="Proteomes" id="UP000050700">
    <property type="component" value="Unassembled WGS sequence"/>
</dbReference>
<keyword evidence="5" id="KW-0788">Thiol protease</keyword>
<dbReference type="InterPro" id="IPR000064">
    <property type="entry name" value="NLP_P60_dom"/>
</dbReference>
<dbReference type="PATRIC" id="fig|727.564.peg.1817"/>
<reference evidence="8 9" key="1">
    <citation type="submission" date="2014-05" db="EMBL/GenBank/DDBJ databases">
        <title>Methylome analysis of the phasevarions of Haemophilus influenzae.</title>
        <authorList>
            <person name="Atack J.M."/>
            <person name="Fox K.L."/>
            <person name="Power P.M."/>
            <person name="Clark T."/>
            <person name="Jurcisek J."/>
            <person name="Korlach J."/>
            <person name="Bakaletz L.O."/>
            <person name="Jennings M.P."/>
        </authorList>
    </citation>
    <scope>NUCLEOTIDE SEQUENCE [LARGE SCALE GENOMIC DNA]</scope>
    <source>
        <strain evidence="8 9">1209</strain>
    </source>
</reference>
<evidence type="ECO:0000256" key="4">
    <source>
        <dbReference type="ARBA" id="ARBA00022801"/>
    </source>
</evidence>
<evidence type="ECO:0000256" key="5">
    <source>
        <dbReference type="ARBA" id="ARBA00022807"/>
    </source>
</evidence>
<name>A0A0D0IM29_HAEIF</name>
<evidence type="ECO:0000313" key="9">
    <source>
        <dbReference type="Proteomes" id="UP000050700"/>
    </source>
</evidence>
<keyword evidence="3 6" id="KW-0732">Signal</keyword>
<feature type="signal peptide" evidence="6">
    <location>
        <begin position="1"/>
        <end position="23"/>
    </location>
</feature>
<gene>
    <name evidence="8" type="primary">spr_2</name>
    <name evidence="8" type="ORF">NTHI1209_01113</name>
</gene>
<dbReference type="RefSeq" id="WP_005662475.1">
    <property type="nucleotide sequence ID" value="NZ_CP031678.1"/>
</dbReference>
<dbReference type="PROSITE" id="PS51935">
    <property type="entry name" value="NLPC_P60"/>
    <property type="match status" value="1"/>
</dbReference>
<dbReference type="EMBL" id="JMQP01000002">
    <property type="protein sequence ID" value="KIS35506.1"/>
    <property type="molecule type" value="Genomic_DNA"/>
</dbReference>
<evidence type="ECO:0000256" key="1">
    <source>
        <dbReference type="ARBA" id="ARBA00007074"/>
    </source>
</evidence>
<proteinExistence type="inferred from homology"/>